<dbReference type="Proteomes" id="UP000222601">
    <property type="component" value="Segment"/>
</dbReference>
<sequence length="74" mass="8239">MSVKAQNVVAHIEAKGRAIVKLDRAAGVSQITITRREFDRYVVGTHPGSIIRSLTRAEMVNLLNDNSLYINSWS</sequence>
<name>A0A1U9WR43_9CAUD</name>
<reference evidence="1" key="1">
    <citation type="submission" date="2017-02" db="EMBL/GenBank/DDBJ databases">
        <title>Characterization of a new coliphage vB_EcoS_ESCO41.</title>
        <authorList>
            <person name="Trotereau A."/>
            <person name="Schouler C."/>
        </authorList>
    </citation>
    <scope>NUCLEOTIDE SEQUENCE [LARGE SCALE GENOMIC DNA]</scope>
</reference>
<protein>
    <submittedName>
        <fullName evidence="1">Uncharacterized protein</fullName>
    </submittedName>
</protein>
<accession>A0A1U9WR43</accession>
<evidence type="ECO:0000313" key="1">
    <source>
        <dbReference type="EMBL" id="AQY55332.1"/>
    </source>
</evidence>
<proteinExistence type="predicted"/>
<organism evidence="1">
    <name type="scientific">Escherichia phage vB_EcoS_ESCO41</name>
    <dbReference type="NCBI Taxonomy" id="2496547"/>
    <lineage>
        <taxon>Viruses</taxon>
        <taxon>Duplodnaviria</taxon>
        <taxon>Heunggongvirae</taxon>
        <taxon>Uroviricota</taxon>
        <taxon>Caudoviricetes</taxon>
        <taxon>Drexlerviridae</taxon>
        <taxon>Nouzillyvirus</taxon>
        <taxon>Nouzillyvirus ESCO41</taxon>
    </lineage>
</organism>
<dbReference type="EMBL" id="KY619305">
    <property type="protein sequence ID" value="AQY55332.1"/>
    <property type="molecule type" value="Genomic_DNA"/>
</dbReference>
<evidence type="ECO:0000313" key="2">
    <source>
        <dbReference type="Proteomes" id="UP000222601"/>
    </source>
</evidence>
<keyword evidence="2" id="KW-1185">Reference proteome</keyword>
<gene>
    <name evidence="1" type="ORF">ESCO41_00025</name>
</gene>